<name>A0A0E9PET4_ANGAN</name>
<dbReference type="AlphaFoldDB" id="A0A0E9PET4"/>
<organism evidence="1">
    <name type="scientific">Anguilla anguilla</name>
    <name type="common">European freshwater eel</name>
    <name type="synonym">Muraena anguilla</name>
    <dbReference type="NCBI Taxonomy" id="7936"/>
    <lineage>
        <taxon>Eukaryota</taxon>
        <taxon>Metazoa</taxon>
        <taxon>Chordata</taxon>
        <taxon>Craniata</taxon>
        <taxon>Vertebrata</taxon>
        <taxon>Euteleostomi</taxon>
        <taxon>Actinopterygii</taxon>
        <taxon>Neopterygii</taxon>
        <taxon>Teleostei</taxon>
        <taxon>Anguilliformes</taxon>
        <taxon>Anguillidae</taxon>
        <taxon>Anguilla</taxon>
    </lineage>
</organism>
<sequence>MDVTHGFYFFFPLCLAPLI</sequence>
<proteinExistence type="predicted"/>
<reference evidence="1" key="1">
    <citation type="submission" date="2014-11" db="EMBL/GenBank/DDBJ databases">
        <authorList>
            <person name="Amaro Gonzalez C."/>
        </authorList>
    </citation>
    <scope>NUCLEOTIDE SEQUENCE</scope>
</reference>
<accession>A0A0E9PET4</accession>
<evidence type="ECO:0000313" key="1">
    <source>
        <dbReference type="EMBL" id="JAH02752.1"/>
    </source>
</evidence>
<dbReference type="EMBL" id="GBXM01105825">
    <property type="protein sequence ID" value="JAH02752.1"/>
    <property type="molecule type" value="Transcribed_RNA"/>
</dbReference>
<reference evidence="1" key="2">
    <citation type="journal article" date="2015" name="Fish Shellfish Immunol.">
        <title>Early steps in the European eel (Anguilla anguilla)-Vibrio vulnificus interaction in the gills: Role of the RtxA13 toxin.</title>
        <authorList>
            <person name="Callol A."/>
            <person name="Pajuelo D."/>
            <person name="Ebbesson L."/>
            <person name="Teles M."/>
            <person name="MacKenzie S."/>
            <person name="Amaro C."/>
        </authorList>
    </citation>
    <scope>NUCLEOTIDE SEQUENCE</scope>
</reference>
<protein>
    <submittedName>
        <fullName evidence="1">Uncharacterized protein</fullName>
    </submittedName>
</protein>